<dbReference type="CDD" id="cd20071">
    <property type="entry name" value="SET_SMYD"/>
    <property type="match status" value="1"/>
</dbReference>
<evidence type="ECO:0000259" key="6">
    <source>
        <dbReference type="PROSITE" id="PS50865"/>
    </source>
</evidence>
<feature type="domain" description="SET" evidence="5">
    <location>
        <begin position="12"/>
        <end position="269"/>
    </location>
</feature>
<dbReference type="RefSeq" id="XP_016255585.1">
    <property type="nucleotide sequence ID" value="XM_016388657.1"/>
</dbReference>
<dbReference type="InterPro" id="IPR050869">
    <property type="entry name" value="H3K4_H4K5_MeTrfase"/>
</dbReference>
<dbReference type="InterPro" id="IPR001214">
    <property type="entry name" value="SET_dom"/>
</dbReference>
<dbReference type="PROSITE" id="PS50280">
    <property type="entry name" value="SET"/>
    <property type="match status" value="1"/>
</dbReference>
<evidence type="ECO:0000256" key="2">
    <source>
        <dbReference type="ARBA" id="ARBA00022771"/>
    </source>
</evidence>
<sequence>MTTSLKQWVKAEKAYTKQVPVRGNGIFAVHDIAPKSEVIFVARPLMVALETPQLQTRCYYCYSSPGDPSQSAENAKGQTLKTCGGCKAVKFCGQKCQTRAWLEYHRLECKLYGRLHPRILPSTARAIIRLLKQHKAQLLSQSEWDQLLTLESHQEDLIKAGGQRWQDIFIMMKGIKSYCGTNHSEETVLRISCILLVNSFTLTNPTFDSLGLILHPKPALLNHSCDPNAFVRFDVPAVGHQEDFPPYGNISVHALKPIARDEEVTLSYIDTTFPFDKRQEELKARYFFTCSCSLCSRGRDSPRDRFHPSLNTVATDAAQPAISAIVAETGDQVEQFFAGLQSQTGLEHTQIDSINHIMHRLAQTSSWPLYRYPWPQLRQQLLLGLLASQRYSEALLHSAVFVRIVHPVMFEQEHHPIRVVQMWTFWNLCRQCLESLMLHERSLDSIQHDPQMLGMLSCVLIDDIHRIMNRGTRSDGKLEKLIDGALQDVKNEGSFWNAYQHKKAETRKIALAWIDNQLKALLRKEDVSQDIIDLAFKPQG</sequence>
<organism evidence="7 8">
    <name type="scientific">Cladophialophora immunda</name>
    <dbReference type="NCBI Taxonomy" id="569365"/>
    <lineage>
        <taxon>Eukaryota</taxon>
        <taxon>Fungi</taxon>
        <taxon>Dikarya</taxon>
        <taxon>Ascomycota</taxon>
        <taxon>Pezizomycotina</taxon>
        <taxon>Eurotiomycetes</taxon>
        <taxon>Chaetothyriomycetidae</taxon>
        <taxon>Chaetothyriales</taxon>
        <taxon>Herpotrichiellaceae</taxon>
        <taxon>Cladophialophora</taxon>
    </lineage>
</organism>
<gene>
    <name evidence="7" type="ORF">PV07_02067</name>
</gene>
<reference evidence="7 8" key="1">
    <citation type="submission" date="2015-01" db="EMBL/GenBank/DDBJ databases">
        <title>The Genome Sequence of Cladophialophora immunda CBS83496.</title>
        <authorList>
            <consortium name="The Broad Institute Genomics Platform"/>
            <person name="Cuomo C."/>
            <person name="de Hoog S."/>
            <person name="Gorbushina A."/>
            <person name="Stielow B."/>
            <person name="Teixiera M."/>
            <person name="Abouelleil A."/>
            <person name="Chapman S.B."/>
            <person name="Priest M."/>
            <person name="Young S.K."/>
            <person name="Wortman J."/>
            <person name="Nusbaum C."/>
            <person name="Birren B."/>
        </authorList>
    </citation>
    <scope>NUCLEOTIDE SEQUENCE [LARGE SCALE GENOMIC DNA]</scope>
    <source>
        <strain evidence="7 8">CBS 83496</strain>
    </source>
</reference>
<proteinExistence type="predicted"/>
<dbReference type="Pfam" id="PF01753">
    <property type="entry name" value="zf-MYND"/>
    <property type="match status" value="1"/>
</dbReference>
<dbReference type="PROSITE" id="PS50865">
    <property type="entry name" value="ZF_MYND_2"/>
    <property type="match status" value="1"/>
</dbReference>
<dbReference type="VEuPathDB" id="FungiDB:PV07_02067"/>
<evidence type="ECO:0000256" key="4">
    <source>
        <dbReference type="PROSITE-ProRule" id="PRU00134"/>
    </source>
</evidence>
<keyword evidence="3" id="KW-0862">Zinc</keyword>
<evidence type="ECO:0000259" key="5">
    <source>
        <dbReference type="PROSITE" id="PS50280"/>
    </source>
</evidence>
<dbReference type="OrthoDB" id="5945798at2759"/>
<feature type="domain" description="MYND-type" evidence="6">
    <location>
        <begin position="58"/>
        <end position="109"/>
    </location>
</feature>
<dbReference type="PANTHER" id="PTHR12197:SF251">
    <property type="entry name" value="EG:BACR7C10.4 PROTEIN"/>
    <property type="match status" value="1"/>
</dbReference>
<dbReference type="Gene3D" id="6.10.140.2220">
    <property type="match status" value="1"/>
</dbReference>
<evidence type="ECO:0000313" key="8">
    <source>
        <dbReference type="Proteomes" id="UP000054466"/>
    </source>
</evidence>
<dbReference type="Gene3D" id="2.170.270.10">
    <property type="entry name" value="SET domain"/>
    <property type="match status" value="1"/>
</dbReference>
<keyword evidence="1" id="KW-0479">Metal-binding</keyword>
<dbReference type="Proteomes" id="UP000054466">
    <property type="component" value="Unassembled WGS sequence"/>
</dbReference>
<dbReference type="InterPro" id="IPR002893">
    <property type="entry name" value="Znf_MYND"/>
</dbReference>
<dbReference type="AlphaFoldDB" id="A0A0D2DHZ0"/>
<dbReference type="SUPFAM" id="SSF82199">
    <property type="entry name" value="SET domain"/>
    <property type="match status" value="1"/>
</dbReference>
<evidence type="ECO:0000313" key="7">
    <source>
        <dbReference type="EMBL" id="KIW35369.1"/>
    </source>
</evidence>
<accession>A0A0D2DHZ0</accession>
<dbReference type="GO" id="GO:0008270">
    <property type="term" value="F:zinc ion binding"/>
    <property type="evidence" value="ECO:0007669"/>
    <property type="project" value="UniProtKB-KW"/>
</dbReference>
<keyword evidence="2 4" id="KW-0863">Zinc-finger</keyword>
<dbReference type="GO" id="GO:0005634">
    <property type="term" value="C:nucleus"/>
    <property type="evidence" value="ECO:0007669"/>
    <property type="project" value="TreeGrafter"/>
</dbReference>
<dbReference type="EMBL" id="KN847040">
    <property type="protein sequence ID" value="KIW35369.1"/>
    <property type="molecule type" value="Genomic_DNA"/>
</dbReference>
<dbReference type="Pfam" id="PF00856">
    <property type="entry name" value="SET"/>
    <property type="match status" value="1"/>
</dbReference>
<dbReference type="GeneID" id="27341261"/>
<protein>
    <submittedName>
        <fullName evidence="7">Uncharacterized protein</fullName>
    </submittedName>
</protein>
<keyword evidence="8" id="KW-1185">Reference proteome</keyword>
<evidence type="ECO:0000256" key="3">
    <source>
        <dbReference type="ARBA" id="ARBA00022833"/>
    </source>
</evidence>
<dbReference type="InterPro" id="IPR046341">
    <property type="entry name" value="SET_dom_sf"/>
</dbReference>
<dbReference type="STRING" id="569365.A0A0D2DHZ0"/>
<dbReference type="Gene3D" id="1.10.220.160">
    <property type="match status" value="1"/>
</dbReference>
<dbReference type="HOGENOM" id="CLU_018406_5_1_1"/>
<name>A0A0D2DHZ0_9EURO</name>
<dbReference type="PANTHER" id="PTHR12197">
    <property type="entry name" value="HISTONE-LYSINE N-METHYLTRANSFERASE SMYD"/>
    <property type="match status" value="1"/>
</dbReference>
<evidence type="ECO:0000256" key="1">
    <source>
        <dbReference type="ARBA" id="ARBA00022723"/>
    </source>
</evidence>